<evidence type="ECO:0000313" key="1">
    <source>
        <dbReference type="EMBL" id="CNI69013.1"/>
    </source>
</evidence>
<protein>
    <submittedName>
        <fullName evidence="1">Uncharacterized protein</fullName>
    </submittedName>
</protein>
<gene>
    <name evidence="1" type="ORF">ERS008667_04089</name>
</gene>
<accession>A0A0T9RL49</accession>
<dbReference type="RefSeq" id="WP_049601412.1">
    <property type="nucleotide sequence ID" value="NZ_CPZI01000017.1"/>
</dbReference>
<reference evidence="1 2" key="1">
    <citation type="submission" date="2015-03" db="EMBL/GenBank/DDBJ databases">
        <authorList>
            <person name="Murphy D."/>
        </authorList>
    </citation>
    <scope>NUCLEOTIDE SEQUENCE [LARGE SCALE GENOMIC DNA]</scope>
    <source>
        <strain evidence="1 2">Y233</strain>
    </source>
</reference>
<evidence type="ECO:0000313" key="2">
    <source>
        <dbReference type="Proteomes" id="UP000038204"/>
    </source>
</evidence>
<sequence>MEYQLLSNLFHKRDNPEYRDINVKRIMTNSELDSACSFVRGFIEDFDYNHILSILNNNELMLDLYTNTDIDYEKLQLFRIINDEDKMKGISNVIRKYINETYHIENDYIMQLNPFKYEVLPEFVVQECDRFLLGK</sequence>
<dbReference type="EMBL" id="CQBK01000049">
    <property type="protein sequence ID" value="CNI69013.1"/>
    <property type="molecule type" value="Genomic_DNA"/>
</dbReference>
<dbReference type="AlphaFoldDB" id="A0A0T9RL49"/>
<organism evidence="1 2">
    <name type="scientific">Yersinia similis</name>
    <dbReference type="NCBI Taxonomy" id="367190"/>
    <lineage>
        <taxon>Bacteria</taxon>
        <taxon>Pseudomonadati</taxon>
        <taxon>Pseudomonadota</taxon>
        <taxon>Gammaproteobacteria</taxon>
        <taxon>Enterobacterales</taxon>
        <taxon>Yersiniaceae</taxon>
        <taxon>Yersinia</taxon>
    </lineage>
</organism>
<name>A0A0T9RL49_9GAMM</name>
<dbReference type="Proteomes" id="UP000038204">
    <property type="component" value="Unassembled WGS sequence"/>
</dbReference>
<proteinExistence type="predicted"/>